<dbReference type="EMBL" id="KN847322">
    <property type="protein sequence ID" value="KIW50655.1"/>
    <property type="molecule type" value="Genomic_DNA"/>
</dbReference>
<dbReference type="PANTHER" id="PTHR42103">
    <property type="entry name" value="ALPHA/BETA-HYDROLASES SUPERFAMILY PROTEIN"/>
    <property type="match status" value="1"/>
</dbReference>
<evidence type="ECO:0000313" key="2">
    <source>
        <dbReference type="EMBL" id="KIW50655.1"/>
    </source>
</evidence>
<dbReference type="STRING" id="348802.A0A0D2E7E4"/>
<reference evidence="2 3" key="1">
    <citation type="submission" date="2015-01" db="EMBL/GenBank/DDBJ databases">
        <title>The Genome Sequence of Exophiala xenobiotica CBS118157.</title>
        <authorList>
            <consortium name="The Broad Institute Genomics Platform"/>
            <person name="Cuomo C."/>
            <person name="de Hoog S."/>
            <person name="Gorbushina A."/>
            <person name="Stielow B."/>
            <person name="Teixiera M."/>
            <person name="Abouelleil A."/>
            <person name="Chapman S.B."/>
            <person name="Priest M."/>
            <person name="Young S.K."/>
            <person name="Wortman J."/>
            <person name="Nusbaum C."/>
            <person name="Birren B."/>
        </authorList>
    </citation>
    <scope>NUCLEOTIDE SEQUENCE [LARGE SCALE GENOMIC DNA]</scope>
    <source>
        <strain evidence="2 3">CBS 118157</strain>
    </source>
</reference>
<name>A0A0D2E7E4_9EURO</name>
<sequence>MSLPKPDCSFVIPSIHDDLELDSRIYYPRRSERNHELFGRSFAIFAHPYAPLGGCYDDPLVGIVGSVLLRQGFVLVTFNFRGASGSAGRTTWSGKAELADYVSVYGFVLCCIDAVFRNVSRVETDVSGTDTDVPRLCASDSRSEAAVPDTCRNTQSPILILGGYSYGSMIAAHLPSLGTMTGLFKEAKPGSAECEIRARARDLGKDIKAYFAMSSSVMTQTVPEGKEPDQTTRDKDTRLKSPNHSRSESRIVTMGGYESDAAGHRSSRERPRRSGDGDRAKEGIERIRRKVSHREHRVQHLPTTPSTPMGKPQAVSVDLAPILPSIAYLLVSPLLSTVAGFTTMFSKLKFTPRMGGTGPAPAEEFHELTTHPCHCLYGSKDVFTSDRKLRRWTEELSAQPGSQFVANRAETGHFWQEPEAVVQLRHGIAEWVKGLALRSDKEGTVNIDEAGFAPTMQSAASLGPR</sequence>
<keyword evidence="3" id="KW-1185">Reference proteome</keyword>
<dbReference type="PANTHER" id="PTHR42103:SF2">
    <property type="entry name" value="AB HYDROLASE-1 DOMAIN-CONTAINING PROTEIN"/>
    <property type="match status" value="1"/>
</dbReference>
<dbReference type="AlphaFoldDB" id="A0A0D2E7E4"/>
<dbReference type="SUPFAM" id="SSF53474">
    <property type="entry name" value="alpha/beta-Hydrolases"/>
    <property type="match status" value="1"/>
</dbReference>
<feature type="compositionally biased region" description="Basic residues" evidence="1">
    <location>
        <begin position="287"/>
        <end position="299"/>
    </location>
</feature>
<organism evidence="2 3">
    <name type="scientific">Exophiala xenobiotica</name>
    <dbReference type="NCBI Taxonomy" id="348802"/>
    <lineage>
        <taxon>Eukaryota</taxon>
        <taxon>Fungi</taxon>
        <taxon>Dikarya</taxon>
        <taxon>Ascomycota</taxon>
        <taxon>Pezizomycotina</taxon>
        <taxon>Eurotiomycetes</taxon>
        <taxon>Chaetothyriomycetidae</taxon>
        <taxon>Chaetothyriales</taxon>
        <taxon>Herpotrichiellaceae</taxon>
        <taxon>Exophiala</taxon>
    </lineage>
</organism>
<evidence type="ECO:0000256" key="1">
    <source>
        <dbReference type="SAM" id="MobiDB-lite"/>
    </source>
</evidence>
<dbReference type="HOGENOM" id="CLU_035149_0_1_1"/>
<dbReference type="Gene3D" id="3.40.50.1820">
    <property type="entry name" value="alpha/beta hydrolase"/>
    <property type="match status" value="1"/>
</dbReference>
<dbReference type="GeneID" id="25331352"/>
<evidence type="ECO:0000313" key="3">
    <source>
        <dbReference type="Proteomes" id="UP000054342"/>
    </source>
</evidence>
<evidence type="ECO:0008006" key="4">
    <source>
        <dbReference type="Google" id="ProtNLM"/>
    </source>
</evidence>
<dbReference type="InterPro" id="IPR029058">
    <property type="entry name" value="AB_hydrolase_fold"/>
</dbReference>
<proteinExistence type="predicted"/>
<dbReference type="OrthoDB" id="10260961at2759"/>
<dbReference type="Proteomes" id="UP000054342">
    <property type="component" value="Unassembled WGS sequence"/>
</dbReference>
<dbReference type="RefSeq" id="XP_013311239.1">
    <property type="nucleotide sequence ID" value="XM_013455785.1"/>
</dbReference>
<gene>
    <name evidence="2" type="ORF">PV05_09444</name>
</gene>
<dbReference type="RefSeq" id="XP_013311238.1">
    <property type="nucleotide sequence ID" value="XM_013455784.1"/>
</dbReference>
<feature type="compositionally biased region" description="Basic and acidic residues" evidence="1">
    <location>
        <begin position="261"/>
        <end position="286"/>
    </location>
</feature>
<accession>A0A0D2E7E4</accession>
<dbReference type="EMBL" id="KN847322">
    <property type="protein sequence ID" value="KIW50654.1"/>
    <property type="molecule type" value="Genomic_DNA"/>
</dbReference>
<feature type="compositionally biased region" description="Basic and acidic residues" evidence="1">
    <location>
        <begin position="224"/>
        <end position="249"/>
    </location>
</feature>
<feature type="region of interest" description="Disordered" evidence="1">
    <location>
        <begin position="218"/>
        <end position="312"/>
    </location>
</feature>
<protein>
    <recommendedName>
        <fullName evidence="4">AB hydrolase-1 domain-containing protein</fullName>
    </recommendedName>
</protein>